<reference evidence="2" key="2">
    <citation type="journal article" date="2020" name="Microorganisms">
        <title>Osmotic Adaptation and Compatible Solute Biosynthesis of Phototrophic Bacteria as Revealed from Genome Analyses.</title>
        <authorList>
            <person name="Imhoff J.F."/>
            <person name="Rahn T."/>
            <person name="Kunzel S."/>
            <person name="Keller A."/>
            <person name="Neulinger S.C."/>
        </authorList>
    </citation>
    <scope>NUCLEOTIDE SEQUENCE</scope>
    <source>
        <strain evidence="2">DSM 11080</strain>
    </source>
</reference>
<dbReference type="PANTHER" id="PTHR33877:SF1">
    <property type="entry name" value="TYPE IV METHYL-DIRECTED RESTRICTION ENZYME ECOKMCRA"/>
    <property type="match status" value="1"/>
</dbReference>
<dbReference type="Proteomes" id="UP001296776">
    <property type="component" value="Unassembled WGS sequence"/>
</dbReference>
<dbReference type="PANTHER" id="PTHR33877">
    <property type="entry name" value="SLL1193 PROTEIN"/>
    <property type="match status" value="1"/>
</dbReference>
<dbReference type="SMART" id="SM00507">
    <property type="entry name" value="HNHc"/>
    <property type="match status" value="1"/>
</dbReference>
<protein>
    <submittedName>
        <fullName evidence="2">HNH endonuclease</fullName>
    </submittedName>
</protein>
<keyword evidence="3" id="KW-1185">Reference proteome</keyword>
<comment type="caution">
    <text evidence="2">The sequence shown here is derived from an EMBL/GenBank/DDBJ whole genome shotgun (WGS) entry which is preliminary data.</text>
</comment>
<evidence type="ECO:0000313" key="3">
    <source>
        <dbReference type="Proteomes" id="UP001296776"/>
    </source>
</evidence>
<dbReference type="InterPro" id="IPR052892">
    <property type="entry name" value="NA-targeting_endonuclease"/>
</dbReference>
<dbReference type="GO" id="GO:0004519">
    <property type="term" value="F:endonuclease activity"/>
    <property type="evidence" value="ECO:0007669"/>
    <property type="project" value="UniProtKB-KW"/>
</dbReference>
<dbReference type="CDD" id="cd00085">
    <property type="entry name" value="HNHc"/>
    <property type="match status" value="1"/>
</dbReference>
<dbReference type="RefSeq" id="WP_200345059.1">
    <property type="nucleotide sequence ID" value="NZ_NRSJ01000005.1"/>
</dbReference>
<gene>
    <name evidence="2" type="ORF">CKO40_04880</name>
</gene>
<organism evidence="2 3">
    <name type="scientific">Halochromatium glycolicum</name>
    <dbReference type="NCBI Taxonomy" id="85075"/>
    <lineage>
        <taxon>Bacteria</taxon>
        <taxon>Pseudomonadati</taxon>
        <taxon>Pseudomonadota</taxon>
        <taxon>Gammaproteobacteria</taxon>
        <taxon>Chromatiales</taxon>
        <taxon>Chromatiaceae</taxon>
        <taxon>Halochromatium</taxon>
    </lineage>
</organism>
<accession>A0AAJ0X8G7</accession>
<dbReference type="AlphaFoldDB" id="A0AAJ0X8G7"/>
<dbReference type="InterPro" id="IPR003615">
    <property type="entry name" value="HNH_nuc"/>
</dbReference>
<feature type="domain" description="HNH nuclease" evidence="1">
    <location>
        <begin position="9"/>
        <end position="63"/>
    </location>
</feature>
<keyword evidence="2" id="KW-0255">Endonuclease</keyword>
<keyword evidence="2" id="KW-0540">Nuclease</keyword>
<dbReference type="Pfam" id="PF01844">
    <property type="entry name" value="HNH"/>
    <property type="match status" value="1"/>
</dbReference>
<sequence length="140" mass="15633">MPDAISRALKERITAEAGYRCGYCLTDQRVSGARMHIEHLIPRARGGGSEPANLWLSCAWCNSYKGTQTEALDPDTGDRVSLFNPREQGWSEHFAWTDGGVRIRCLTPMGRATVEALRLNNPYIVPARRLWVVAGWHPPA</sequence>
<dbReference type="GO" id="GO:0008270">
    <property type="term" value="F:zinc ion binding"/>
    <property type="evidence" value="ECO:0007669"/>
    <property type="project" value="InterPro"/>
</dbReference>
<evidence type="ECO:0000313" key="2">
    <source>
        <dbReference type="EMBL" id="MBK1703894.1"/>
    </source>
</evidence>
<proteinExistence type="predicted"/>
<name>A0AAJ0X8G7_9GAMM</name>
<evidence type="ECO:0000259" key="1">
    <source>
        <dbReference type="SMART" id="SM00507"/>
    </source>
</evidence>
<keyword evidence="2" id="KW-0378">Hydrolase</keyword>
<dbReference type="Gene3D" id="1.10.30.50">
    <property type="match status" value="1"/>
</dbReference>
<dbReference type="GO" id="GO:0003676">
    <property type="term" value="F:nucleic acid binding"/>
    <property type="evidence" value="ECO:0007669"/>
    <property type="project" value="InterPro"/>
</dbReference>
<dbReference type="InterPro" id="IPR002711">
    <property type="entry name" value="HNH"/>
</dbReference>
<dbReference type="EMBL" id="NRSJ01000005">
    <property type="protein sequence ID" value="MBK1703894.1"/>
    <property type="molecule type" value="Genomic_DNA"/>
</dbReference>
<reference evidence="2" key="1">
    <citation type="submission" date="2017-08" db="EMBL/GenBank/DDBJ databases">
        <authorList>
            <person name="Imhoff J.F."/>
            <person name="Rahn T."/>
            <person name="Kuenzel S."/>
            <person name="Neulinger S.C."/>
        </authorList>
    </citation>
    <scope>NUCLEOTIDE SEQUENCE</scope>
    <source>
        <strain evidence="2">DSM 11080</strain>
    </source>
</reference>